<evidence type="ECO:0000313" key="2">
    <source>
        <dbReference type="Proteomes" id="UP000646152"/>
    </source>
</evidence>
<proteinExistence type="predicted"/>
<dbReference type="RefSeq" id="WP_188629008.1">
    <property type="nucleotide sequence ID" value="NZ_BMKE01000006.1"/>
</dbReference>
<organism evidence="1 2">
    <name type="scientific">Oceanisphaera marina</name>
    <dbReference type="NCBI Taxonomy" id="2017550"/>
    <lineage>
        <taxon>Bacteria</taxon>
        <taxon>Pseudomonadati</taxon>
        <taxon>Pseudomonadota</taxon>
        <taxon>Gammaproteobacteria</taxon>
        <taxon>Aeromonadales</taxon>
        <taxon>Aeromonadaceae</taxon>
        <taxon>Oceanisphaera</taxon>
    </lineage>
</organism>
<reference evidence="2" key="1">
    <citation type="journal article" date="2019" name="Int. J. Syst. Evol. Microbiol.">
        <title>The Global Catalogue of Microorganisms (GCM) 10K type strain sequencing project: providing services to taxonomists for standard genome sequencing and annotation.</title>
        <authorList>
            <consortium name="The Broad Institute Genomics Platform"/>
            <consortium name="The Broad Institute Genome Sequencing Center for Infectious Disease"/>
            <person name="Wu L."/>
            <person name="Ma J."/>
        </authorList>
    </citation>
    <scope>NUCLEOTIDE SEQUENCE [LARGE SCALE GENOMIC DNA]</scope>
    <source>
        <strain evidence="2">CGMCC 1.15923</strain>
    </source>
</reference>
<evidence type="ECO:0000313" key="1">
    <source>
        <dbReference type="EMBL" id="GGB38787.1"/>
    </source>
</evidence>
<keyword evidence="2" id="KW-1185">Reference proteome</keyword>
<protein>
    <submittedName>
        <fullName evidence="1">Uncharacterized protein</fullName>
    </submittedName>
</protein>
<sequence>MDGRLILHQGSRVLLLLLLHINVSFAYEEAISTLPERQYQTKTNANYFPPNVSSAQPLRFTFAPPAIFGDIPKRYGLNFEWQSTPDGTSGLNAYPLLKLTPQSSVGFSLKNFRPRFDFEGGGFKTSMRLRGNGIKLNIRPADPTNRLEFDIKITDDESRLDLTYRY</sequence>
<name>A0ABQ1IGY6_9GAMM</name>
<dbReference type="Proteomes" id="UP000646152">
    <property type="component" value="Unassembled WGS sequence"/>
</dbReference>
<comment type="caution">
    <text evidence="1">The sequence shown here is derived from an EMBL/GenBank/DDBJ whole genome shotgun (WGS) entry which is preliminary data.</text>
</comment>
<gene>
    <name evidence="1" type="ORF">GCM10011502_10060</name>
</gene>
<dbReference type="EMBL" id="BMKE01000006">
    <property type="protein sequence ID" value="GGB38787.1"/>
    <property type="molecule type" value="Genomic_DNA"/>
</dbReference>
<accession>A0ABQ1IGY6</accession>